<feature type="signal peptide" evidence="10">
    <location>
        <begin position="1"/>
        <end position="20"/>
    </location>
</feature>
<dbReference type="Gene3D" id="3.20.20.80">
    <property type="entry name" value="Glycosidases"/>
    <property type="match status" value="1"/>
</dbReference>
<keyword evidence="5" id="KW-0119">Carbohydrate metabolism</keyword>
<dbReference type="Proteomes" id="UP001143981">
    <property type="component" value="Unassembled WGS sequence"/>
</dbReference>
<organism evidence="12 13">
    <name type="scientific">Coemansia biformis</name>
    <dbReference type="NCBI Taxonomy" id="1286918"/>
    <lineage>
        <taxon>Eukaryota</taxon>
        <taxon>Fungi</taxon>
        <taxon>Fungi incertae sedis</taxon>
        <taxon>Zoopagomycota</taxon>
        <taxon>Kickxellomycotina</taxon>
        <taxon>Kickxellomycetes</taxon>
        <taxon>Kickxellales</taxon>
        <taxon>Kickxellaceae</taxon>
        <taxon>Coemansia</taxon>
    </lineage>
</organism>
<dbReference type="InterPro" id="IPR050542">
    <property type="entry name" value="Glycosyl_Hydrlase18_Chitinase"/>
</dbReference>
<evidence type="ECO:0000256" key="9">
    <source>
        <dbReference type="SAM" id="MobiDB-lite"/>
    </source>
</evidence>
<evidence type="ECO:0000256" key="2">
    <source>
        <dbReference type="ARBA" id="ARBA00012729"/>
    </source>
</evidence>
<evidence type="ECO:0000256" key="5">
    <source>
        <dbReference type="ARBA" id="ARBA00023277"/>
    </source>
</evidence>
<evidence type="ECO:0000256" key="1">
    <source>
        <dbReference type="ARBA" id="ARBA00000822"/>
    </source>
</evidence>
<evidence type="ECO:0000313" key="13">
    <source>
        <dbReference type="Proteomes" id="UP001143981"/>
    </source>
</evidence>
<evidence type="ECO:0000313" key="12">
    <source>
        <dbReference type="EMBL" id="KAJ1726213.1"/>
    </source>
</evidence>
<reference evidence="12" key="1">
    <citation type="submission" date="2022-07" db="EMBL/GenBank/DDBJ databases">
        <title>Phylogenomic reconstructions and comparative analyses of Kickxellomycotina fungi.</title>
        <authorList>
            <person name="Reynolds N.K."/>
            <person name="Stajich J.E."/>
            <person name="Barry K."/>
            <person name="Grigoriev I.V."/>
            <person name="Crous P."/>
            <person name="Smith M.E."/>
        </authorList>
    </citation>
    <scope>NUCLEOTIDE SEQUENCE</scope>
    <source>
        <strain evidence="12">BCRC 34381</strain>
    </source>
</reference>
<keyword evidence="6 8" id="KW-0326">Glycosidase</keyword>
<feature type="region of interest" description="Disordered" evidence="9">
    <location>
        <begin position="314"/>
        <end position="350"/>
    </location>
</feature>
<dbReference type="InterPro" id="IPR001579">
    <property type="entry name" value="Glyco_hydro_18_chit_AS"/>
</dbReference>
<evidence type="ECO:0000256" key="6">
    <source>
        <dbReference type="ARBA" id="ARBA00023295"/>
    </source>
</evidence>
<keyword evidence="7" id="KW-0624">Polysaccharide degradation</keyword>
<evidence type="ECO:0000256" key="7">
    <source>
        <dbReference type="ARBA" id="ARBA00023326"/>
    </source>
</evidence>
<dbReference type="OrthoDB" id="6020543at2759"/>
<dbReference type="InterPro" id="IPR001223">
    <property type="entry name" value="Glyco_hydro18_cat"/>
</dbReference>
<dbReference type="GO" id="GO:0006032">
    <property type="term" value="P:chitin catabolic process"/>
    <property type="evidence" value="ECO:0007669"/>
    <property type="project" value="UniProtKB-KW"/>
</dbReference>
<accession>A0A9W8CWD7</accession>
<keyword evidence="3 8" id="KW-0378">Hydrolase</keyword>
<dbReference type="AlphaFoldDB" id="A0A9W8CWD7"/>
<gene>
    <name evidence="12" type="primary">CHT2_4</name>
    <name evidence="12" type="ORF">LPJ61_005344</name>
</gene>
<keyword evidence="4" id="KW-0146">Chitin degradation</keyword>
<feature type="domain" description="GH18" evidence="11">
    <location>
        <begin position="29"/>
        <end position="312"/>
    </location>
</feature>
<sequence>MRVSVASGMAIVLAASIASAATFDVSCNSNHASYYGQNSARNQKPLGEYCKDAVEDVIVLAFMDGFPNVLLNFANACETTFEGSTLLHCPAMAKDIKFCQSKGKAVILSMGGASGAYGFASESDGAVFANTVWDMFFKGNASRRPFDDAVLDGIDLDIEGGGSTGYAAFINQLRSHYAGDTSKPYYIAAAPQCPFPDAYLGPTLDSAWFDMVFVQFYNNFCGLNAYPSSFNFGDWDAWAKNKSINKDVKIYIGAPGSPSAASSGYVDGAALKTIYNSVRSNYSSLGGIMTWDVSQARTSGLATSIRAMLDAGKSCGGSHAPSPTNTTSVSTSTSVAATSSSSQTAPGVTGTDTEIYTITTTATETITSVSTFVSTYQTSRTFESTYTLYHTTTYTYTQTGASELAHSSNSSVTYTLSSMAPTGVVPSPEPLSAQCPVRGAPCAELTQGCNDVGYTLCLGGRWVVYPCLAGTKCYLFGEIALCDWGLLHGRRPRCDVQPIQKMPSKSTVTASIDAGSEHRAVFTTKGISSRIEYVPLHAEHGRFSALVKLQTLRAPFGNNWVLRLELPAGQSIDHVDHGLTVANGTSIAIQPNGPAKSATRMFVLLAVSGRYAGPYRMPDMAKASFALA</sequence>
<dbReference type="EC" id="3.2.1.14" evidence="2"/>
<feature type="compositionally biased region" description="Low complexity" evidence="9">
    <location>
        <begin position="320"/>
        <end position="350"/>
    </location>
</feature>
<dbReference type="CDD" id="cd02877">
    <property type="entry name" value="GH18_hevamine_XipI_class_III"/>
    <property type="match status" value="1"/>
</dbReference>
<keyword evidence="10" id="KW-0732">Signal</keyword>
<protein>
    <recommendedName>
        <fullName evidence="2">chitinase</fullName>
        <ecNumber evidence="2">3.2.1.14</ecNumber>
    </recommendedName>
</protein>
<proteinExistence type="predicted"/>
<comment type="catalytic activity">
    <reaction evidence="1">
        <text>Random endo-hydrolysis of N-acetyl-beta-D-glucosaminide (1-&gt;4)-beta-linkages in chitin and chitodextrins.</text>
        <dbReference type="EC" id="3.2.1.14"/>
    </reaction>
</comment>
<dbReference type="InterPro" id="IPR017853">
    <property type="entry name" value="GH"/>
</dbReference>
<evidence type="ECO:0000256" key="8">
    <source>
        <dbReference type="RuleBase" id="RU000489"/>
    </source>
</evidence>
<dbReference type="PANTHER" id="PTHR45708">
    <property type="entry name" value="ENDOCHITINASE"/>
    <property type="match status" value="1"/>
</dbReference>
<dbReference type="GO" id="GO:0000272">
    <property type="term" value="P:polysaccharide catabolic process"/>
    <property type="evidence" value="ECO:0007669"/>
    <property type="project" value="UniProtKB-KW"/>
</dbReference>
<dbReference type="PANTHER" id="PTHR45708:SF49">
    <property type="entry name" value="ENDOCHITINASE"/>
    <property type="match status" value="1"/>
</dbReference>
<evidence type="ECO:0000256" key="3">
    <source>
        <dbReference type="ARBA" id="ARBA00022801"/>
    </source>
</evidence>
<evidence type="ECO:0000256" key="4">
    <source>
        <dbReference type="ARBA" id="ARBA00023024"/>
    </source>
</evidence>
<comment type="caution">
    <text evidence="12">The sequence shown here is derived from an EMBL/GenBank/DDBJ whole genome shotgun (WGS) entry which is preliminary data.</text>
</comment>
<keyword evidence="13" id="KW-1185">Reference proteome</keyword>
<feature type="chain" id="PRO_5040805671" description="chitinase" evidence="10">
    <location>
        <begin position="21"/>
        <end position="628"/>
    </location>
</feature>
<dbReference type="PROSITE" id="PS51910">
    <property type="entry name" value="GH18_2"/>
    <property type="match status" value="1"/>
</dbReference>
<dbReference type="Pfam" id="PF00704">
    <property type="entry name" value="Glyco_hydro_18"/>
    <property type="match status" value="1"/>
</dbReference>
<dbReference type="EMBL" id="JANBOI010001704">
    <property type="protein sequence ID" value="KAJ1726213.1"/>
    <property type="molecule type" value="Genomic_DNA"/>
</dbReference>
<dbReference type="PROSITE" id="PS01095">
    <property type="entry name" value="GH18_1"/>
    <property type="match status" value="1"/>
</dbReference>
<dbReference type="InterPro" id="IPR045321">
    <property type="entry name" value="Cts1-like"/>
</dbReference>
<evidence type="ECO:0000259" key="11">
    <source>
        <dbReference type="PROSITE" id="PS51910"/>
    </source>
</evidence>
<dbReference type="GO" id="GO:0008843">
    <property type="term" value="F:endochitinase activity"/>
    <property type="evidence" value="ECO:0007669"/>
    <property type="project" value="UniProtKB-EC"/>
</dbReference>
<dbReference type="GO" id="GO:0005576">
    <property type="term" value="C:extracellular region"/>
    <property type="evidence" value="ECO:0007669"/>
    <property type="project" value="TreeGrafter"/>
</dbReference>
<name>A0A9W8CWD7_9FUNG</name>
<dbReference type="SUPFAM" id="SSF51445">
    <property type="entry name" value="(Trans)glycosidases"/>
    <property type="match status" value="1"/>
</dbReference>
<evidence type="ECO:0000256" key="10">
    <source>
        <dbReference type="SAM" id="SignalP"/>
    </source>
</evidence>